<dbReference type="Proteomes" id="UP000814243">
    <property type="component" value="Unassembled WGS sequence"/>
</dbReference>
<dbReference type="InterPro" id="IPR019448">
    <property type="entry name" value="NT-C2"/>
</dbReference>
<comment type="similarity">
    <text evidence="1">Belongs to the EEIG family.</text>
</comment>
<accession>A0A922MTB4</accession>
<sequence length="492" mass="51894">MNANITYVLVQQACQCMQPVLAASRPTKNLGGRSYQKLGFCDVNLAELAGAGETTRRCLLEGYDPRRRQDNSVLRVRIKMNMISGDPLFKVPERKQEATEGMTGGDSGSESVPGGTQPDDDCASSTASSGFGSLTKKKNYEGSIPQPLSLLPSCELPTPDGEDSPLGTSAPDHPGLTMMAAVGSGSGPAAAAGPAGAGTGAAGGAACAACMQQQQHTHSRNSSNTSGDMSSKASGYGSSSAASAHSRQSSEGDSAGDSGRPHHNSVPPQCKQGRALARLLVQQGGDSSELYLTPNCTLTGPPDVIPRHALASPASPASPASDQYCTPDATLVNGHENSFAMPTYFDKKKKVAATIISAAVEPLTNFQMFKQKSLNTIPALLEKNKKNEELFNNFPFLTPLAHRKNSLVCTANRLSGCIEDEFYCIPSDPEVDVGSSECIDIRYRFKSLSNQALNEGVVLTSTPKSEAEQPSKKAARRPELAGLRHSYSEHVR</sequence>
<dbReference type="AlphaFoldDB" id="A0A922MTB4"/>
<dbReference type="EMBL" id="JACEFF010000207">
    <property type="protein sequence ID" value="KAH9641977.1"/>
    <property type="molecule type" value="Genomic_DNA"/>
</dbReference>
<evidence type="ECO:0000313" key="5">
    <source>
        <dbReference type="Proteomes" id="UP000814243"/>
    </source>
</evidence>
<feature type="compositionally biased region" description="Low complexity" evidence="2">
    <location>
        <begin position="180"/>
        <end position="194"/>
    </location>
</feature>
<protein>
    <recommendedName>
        <fullName evidence="3">C2 NT-type domain-containing protein</fullName>
    </recommendedName>
</protein>
<feature type="compositionally biased region" description="Low complexity" evidence="2">
    <location>
        <begin position="230"/>
        <end position="249"/>
    </location>
</feature>
<comment type="caution">
    <text evidence="4">The sequence shown here is derived from an EMBL/GenBank/DDBJ whole genome shotgun (WGS) entry which is preliminary data.</text>
</comment>
<dbReference type="PANTHER" id="PTHR21456:SF1">
    <property type="entry name" value="C2 NT-TYPE DOMAIN-CONTAINING PROTEIN"/>
    <property type="match status" value="1"/>
</dbReference>
<evidence type="ECO:0000259" key="3">
    <source>
        <dbReference type="PROSITE" id="PS51840"/>
    </source>
</evidence>
<evidence type="ECO:0000256" key="1">
    <source>
        <dbReference type="ARBA" id="ARBA00034780"/>
    </source>
</evidence>
<organism evidence="4 5">
    <name type="scientific">Spodoptera exigua</name>
    <name type="common">Beet armyworm</name>
    <name type="synonym">Noctua fulgens</name>
    <dbReference type="NCBI Taxonomy" id="7107"/>
    <lineage>
        <taxon>Eukaryota</taxon>
        <taxon>Metazoa</taxon>
        <taxon>Ecdysozoa</taxon>
        <taxon>Arthropoda</taxon>
        <taxon>Hexapoda</taxon>
        <taxon>Insecta</taxon>
        <taxon>Pterygota</taxon>
        <taxon>Neoptera</taxon>
        <taxon>Endopterygota</taxon>
        <taxon>Lepidoptera</taxon>
        <taxon>Glossata</taxon>
        <taxon>Ditrysia</taxon>
        <taxon>Noctuoidea</taxon>
        <taxon>Noctuidae</taxon>
        <taxon>Amphipyrinae</taxon>
        <taxon>Spodoptera</taxon>
    </lineage>
</organism>
<dbReference type="InterPro" id="IPR039931">
    <property type="entry name" value="EEIG1/2-like"/>
</dbReference>
<feature type="region of interest" description="Disordered" evidence="2">
    <location>
        <begin position="217"/>
        <end position="269"/>
    </location>
</feature>
<dbReference type="PROSITE" id="PS51840">
    <property type="entry name" value="C2_NT"/>
    <property type="match status" value="1"/>
</dbReference>
<feature type="domain" description="C2 NT-type" evidence="3">
    <location>
        <begin position="1"/>
        <end position="82"/>
    </location>
</feature>
<gene>
    <name evidence="4" type="ORF">HF086_010489</name>
</gene>
<proteinExistence type="inferred from homology"/>
<reference evidence="4" key="1">
    <citation type="journal article" date="2021" name="G3 (Bethesda)">
        <title>Genome and transcriptome analysis of the beet armyworm Spodoptera exigua reveals targets for pest control. .</title>
        <authorList>
            <person name="Simon S."/>
            <person name="Breeschoten T."/>
            <person name="Jansen H.J."/>
            <person name="Dirks R.P."/>
            <person name="Schranz M.E."/>
            <person name="Ros V.I.D."/>
        </authorList>
    </citation>
    <scope>NUCLEOTIDE SEQUENCE</scope>
    <source>
        <strain evidence="4">TB_SE_WUR_2020</strain>
    </source>
</reference>
<evidence type="ECO:0000313" key="4">
    <source>
        <dbReference type="EMBL" id="KAH9641977.1"/>
    </source>
</evidence>
<feature type="region of interest" description="Disordered" evidence="2">
    <location>
        <begin position="460"/>
        <end position="492"/>
    </location>
</feature>
<feature type="compositionally biased region" description="Polar residues" evidence="2">
    <location>
        <begin position="217"/>
        <end position="229"/>
    </location>
</feature>
<dbReference type="PANTHER" id="PTHR21456">
    <property type="entry name" value="FAMILY WITH SEQUENCE SIMILARITY 102"/>
    <property type="match status" value="1"/>
</dbReference>
<feature type="compositionally biased region" description="Polar residues" evidence="2">
    <location>
        <begin position="123"/>
        <end position="132"/>
    </location>
</feature>
<feature type="region of interest" description="Disordered" evidence="2">
    <location>
        <begin position="87"/>
        <end position="198"/>
    </location>
</feature>
<name>A0A922MTB4_SPOEX</name>
<evidence type="ECO:0000256" key="2">
    <source>
        <dbReference type="SAM" id="MobiDB-lite"/>
    </source>
</evidence>
<feature type="compositionally biased region" description="Basic and acidic residues" evidence="2">
    <location>
        <begin position="465"/>
        <end position="479"/>
    </location>
</feature>